<sequence>MCILCVASRWSRRIVTMLPWLIIPLIILWALSQLLPPNFRFEVTSPRLACVGVLLVSLGWYELAMPRLSMWRAKRSALLRERRRIEAQEAAKWRKEATRRCRNCLSAYRDQTPGGGRFMCTFCGHVSKRPVLDVPGAQAGVGITGGMAQGGPLGGNIQQSNGAGPVSGGFFGSRSSRGWVARGWPEKGGWVSAGRGWTGNKTWAGTPAALGWGTGNSSWVGTNWPGKTWTGAAYWGGGGAGNGSAAANGAGLGFGAGSWTGSGYGGGIFSGESCVTGEPHQGGLFFALYKLISFIFFCPRWVWSWLWGGESPGEDGNVNGGRRGGQKKGDESGVSQGSRVDKARRKAEEKRQARLEREQLEAEERRQREEVARLVEERRRQRDEMLEAEKESEREAAAERERELRRERDAERRRQEKVKDKEVKDKDKELAKEKARDTDSEDSKKKRDHPDKKSDGEKRSEVEKKTVTLPNGELKKGSKSAKGVSVELGCKGNDVPVKAGSTSCPKSGSTRYVGPAKGAGTAPLKTGVAHHNNTSFWGKGLTGGLTPGYKTAKAAPVSGSNLPAGSGGSGVSNGKLSDSSYSAWNRMPWTKVWGKSSQSTAEGNVVPQTGNSNVTVRADVPNQDEGKSPLNGSSGSAVFDLPQGTGEAKQQAPVTSQSWQRLFSNNISSAPGGKQEPKQAAEQAKPTLDTFSASSESHTTLIFGHGLQGSVITQHPSGVAPVGQSVQSSAPSSVPVSSSSVTSSIAASVFSTAVGSLPLKSTVLPPAVVPSPIAKPAQHLPIQPPVSGPLHIPAPIQIPIPVTSQSQTHVPQDQLPQILEPWGQSPLTLDDPSEVQAAGDKWRMWDTPQHSIPEPLHWNRLGSSFMDSQKDSLRSLTQSLEPENQLPTSLFSPQQHVGVGCSSGELLTPLSVGNSHSLWSHNNSAFESALRIWATDSDPHQRVPPEFVDCITQEVMLDPVITADGHSYERAAIERWLQTHDTSPITGEVLPPPPGGYGSGVDKTLRPNHILRGQIIEYRENMARLARGPVQESFRDNSWSGAGGLGLGSSAWSTNPDAERPHIGGFYTTPGAHSVWSFDGLQNSVLPPPL</sequence>
<keyword evidence="3" id="KW-0812">Transmembrane</keyword>
<dbReference type="InterPro" id="IPR052085">
    <property type="entry name" value="WD-SAM-U-box"/>
</dbReference>
<dbReference type="PANTHER" id="PTHR46573:SF1">
    <property type="entry name" value="WD REPEAT, SAM AND U-BOX DOMAIN-CONTAINING PROTEIN 1"/>
    <property type="match status" value="1"/>
</dbReference>
<comment type="pathway">
    <text evidence="1">Protein modification; protein ubiquitination.</text>
</comment>
<evidence type="ECO:0000313" key="6">
    <source>
        <dbReference type="Proteomes" id="UP001633002"/>
    </source>
</evidence>
<dbReference type="SMART" id="SM00504">
    <property type="entry name" value="Ubox"/>
    <property type="match status" value="1"/>
</dbReference>
<dbReference type="PROSITE" id="PS51698">
    <property type="entry name" value="U_BOX"/>
    <property type="match status" value="1"/>
</dbReference>
<feature type="region of interest" description="Disordered" evidence="2">
    <location>
        <begin position="315"/>
        <end position="512"/>
    </location>
</feature>
<feature type="region of interest" description="Disordered" evidence="2">
    <location>
        <begin position="595"/>
        <end position="693"/>
    </location>
</feature>
<dbReference type="EMBL" id="JBJQOH010000003">
    <property type="protein sequence ID" value="KAL3693623.1"/>
    <property type="molecule type" value="Genomic_DNA"/>
</dbReference>
<accession>A0ABD3HQB9</accession>
<name>A0ABD3HQB9_9MARC</name>
<protein>
    <recommendedName>
        <fullName evidence="4">U-box domain-containing protein</fullName>
    </recommendedName>
</protein>
<keyword evidence="6" id="KW-1185">Reference proteome</keyword>
<dbReference type="CDD" id="cd16655">
    <property type="entry name" value="RING-Ubox_WDSUB1-like"/>
    <property type="match status" value="1"/>
</dbReference>
<evidence type="ECO:0000256" key="3">
    <source>
        <dbReference type="SAM" id="Phobius"/>
    </source>
</evidence>
<evidence type="ECO:0000259" key="4">
    <source>
        <dbReference type="PROSITE" id="PS51698"/>
    </source>
</evidence>
<dbReference type="Pfam" id="PF04564">
    <property type="entry name" value="U-box"/>
    <property type="match status" value="1"/>
</dbReference>
<dbReference type="SUPFAM" id="SSF57850">
    <property type="entry name" value="RING/U-box"/>
    <property type="match status" value="1"/>
</dbReference>
<dbReference type="InterPro" id="IPR003613">
    <property type="entry name" value="Ubox_domain"/>
</dbReference>
<dbReference type="PANTHER" id="PTHR46573">
    <property type="entry name" value="WD REPEAT, SAM AND U-BOX DOMAIN-CONTAINING PROTEIN 1"/>
    <property type="match status" value="1"/>
</dbReference>
<proteinExistence type="predicted"/>
<dbReference type="InterPro" id="IPR013083">
    <property type="entry name" value="Znf_RING/FYVE/PHD"/>
</dbReference>
<feature type="domain" description="U-box" evidence="4">
    <location>
        <begin position="942"/>
        <end position="991"/>
    </location>
</feature>
<evidence type="ECO:0000256" key="1">
    <source>
        <dbReference type="ARBA" id="ARBA00004906"/>
    </source>
</evidence>
<keyword evidence="3" id="KW-0472">Membrane</keyword>
<feature type="compositionally biased region" description="Basic and acidic residues" evidence="2">
    <location>
        <begin position="346"/>
        <end position="466"/>
    </location>
</feature>
<feature type="compositionally biased region" description="Polar residues" evidence="2">
    <location>
        <begin position="595"/>
        <end position="615"/>
    </location>
</feature>
<feature type="transmembrane region" description="Helical" evidence="3">
    <location>
        <begin position="14"/>
        <end position="32"/>
    </location>
</feature>
<evidence type="ECO:0000313" key="5">
    <source>
        <dbReference type="EMBL" id="KAL3693623.1"/>
    </source>
</evidence>
<evidence type="ECO:0000256" key="2">
    <source>
        <dbReference type="SAM" id="MobiDB-lite"/>
    </source>
</evidence>
<organism evidence="5 6">
    <name type="scientific">Riccia sorocarpa</name>
    <dbReference type="NCBI Taxonomy" id="122646"/>
    <lineage>
        <taxon>Eukaryota</taxon>
        <taxon>Viridiplantae</taxon>
        <taxon>Streptophyta</taxon>
        <taxon>Embryophyta</taxon>
        <taxon>Marchantiophyta</taxon>
        <taxon>Marchantiopsida</taxon>
        <taxon>Marchantiidae</taxon>
        <taxon>Marchantiales</taxon>
        <taxon>Ricciaceae</taxon>
        <taxon>Riccia</taxon>
    </lineage>
</organism>
<comment type="caution">
    <text evidence="5">The sequence shown here is derived from an EMBL/GenBank/DDBJ whole genome shotgun (WGS) entry which is preliminary data.</text>
</comment>
<gene>
    <name evidence="5" type="ORF">R1sor_007274</name>
</gene>
<keyword evidence="3" id="KW-1133">Transmembrane helix</keyword>
<feature type="compositionally biased region" description="Polar residues" evidence="2">
    <location>
        <begin position="500"/>
        <end position="510"/>
    </location>
</feature>
<dbReference type="Proteomes" id="UP001633002">
    <property type="component" value="Unassembled WGS sequence"/>
</dbReference>
<feature type="compositionally biased region" description="Polar residues" evidence="2">
    <location>
        <begin position="652"/>
        <end position="669"/>
    </location>
</feature>
<dbReference type="AlphaFoldDB" id="A0ABD3HQB9"/>
<dbReference type="Gene3D" id="3.30.40.10">
    <property type="entry name" value="Zinc/RING finger domain, C3HC4 (zinc finger)"/>
    <property type="match status" value="1"/>
</dbReference>
<reference evidence="5 6" key="1">
    <citation type="submission" date="2024-09" db="EMBL/GenBank/DDBJ databases">
        <title>Chromosome-scale assembly of Riccia sorocarpa.</title>
        <authorList>
            <person name="Paukszto L."/>
        </authorList>
    </citation>
    <scope>NUCLEOTIDE SEQUENCE [LARGE SCALE GENOMIC DNA]</scope>
    <source>
        <strain evidence="5">LP-2024</strain>
        <tissue evidence="5">Aerial parts of the thallus</tissue>
    </source>
</reference>